<dbReference type="CDD" id="cd06339">
    <property type="entry name" value="PBP1_YraM_LppC_lipoprotein-like"/>
    <property type="match status" value="1"/>
</dbReference>
<dbReference type="PANTHER" id="PTHR38038">
    <property type="entry name" value="PENICILLIN-BINDING PROTEIN ACTIVATOR LPOA"/>
    <property type="match status" value="1"/>
</dbReference>
<evidence type="ECO:0000313" key="10">
    <source>
        <dbReference type="EMBL" id="MFK2903048.1"/>
    </source>
</evidence>
<dbReference type="PANTHER" id="PTHR38038:SF1">
    <property type="entry name" value="PENICILLIN-BINDING PROTEIN ACTIVATOR LPOA"/>
    <property type="match status" value="1"/>
</dbReference>
<sequence>MRLYRAAAFALLISFALAACVPTATRRSPAEISAMQNADALRQQGQFEQAAQAYLALATANPSHADSYRLNAAETYRQEGELDRAAGVLTDVRRERLTDDEPVRLDLLRAEIALHHGDPRAALALTTQPSLRVPQALQLRLLELRARALDASGDPWGAARTRVQMDDSLSGLDRTQNQRQILGLLGRLGVAELQRRAGAMTRSDRMLPWINEALSQQGITVAHPQPELNQPVGTMLPGADANVREGYRMPSQIALLLPATRDFAGATSSIREGFFAAYADASRNHAPRAALRVYDSGGTADGAIKAYRQAVQDGAQLVIGPLTRAEVNAVIGQNPLPVPVLALNHPDDKAMPSASVTEFGLLPETEGAQAADHLIERGLHTAYVIISGDDFAQRAADAFKAELIARGGQVATQASLPSGSVNFGDTIAGMNIAADNPDAAVFISMRPEQARLLVPQLRIKRITLPVFATSHIYAGSDDAGDDRDLEGVEFCDAPWLFDAQPGLPPHAGMAALLPAASGSAARLFAFGMDAWNLAPYLAWLRDHPGSYLPGATGQLTADQFGRVRRVLVWARFTDGVARPLTGSLQMDDAPSAAPPAELPSNSVPAPASSVGSGTP</sequence>
<evidence type="ECO:0000256" key="4">
    <source>
        <dbReference type="ARBA" id="ARBA00023136"/>
    </source>
</evidence>
<keyword evidence="4" id="KW-0472">Membrane</keyword>
<evidence type="ECO:0000256" key="9">
    <source>
        <dbReference type="SAM" id="SignalP"/>
    </source>
</evidence>
<evidence type="ECO:0000256" key="1">
    <source>
        <dbReference type="ARBA" id="ARBA00022729"/>
    </source>
</evidence>
<keyword evidence="6" id="KW-0998">Cell outer membrane</keyword>
<keyword evidence="2" id="KW-0133">Cell shape</keyword>
<dbReference type="PROSITE" id="PS51257">
    <property type="entry name" value="PROKAR_LIPOPROTEIN"/>
    <property type="match status" value="1"/>
</dbReference>
<protein>
    <submittedName>
        <fullName evidence="10">Penicillin-binding protein activator</fullName>
    </submittedName>
</protein>
<dbReference type="Proteomes" id="UP001620460">
    <property type="component" value="Unassembled WGS sequence"/>
</dbReference>
<comment type="caution">
    <text evidence="10">The sequence shown here is derived from an EMBL/GenBank/DDBJ whole genome shotgun (WGS) entry which is preliminary data.</text>
</comment>
<keyword evidence="3" id="KW-0573">Peptidoglycan synthesis</keyword>
<evidence type="ECO:0000313" key="11">
    <source>
        <dbReference type="Proteomes" id="UP001620460"/>
    </source>
</evidence>
<feature type="chain" id="PRO_5045813244" evidence="9">
    <location>
        <begin position="19"/>
        <end position="615"/>
    </location>
</feature>
<evidence type="ECO:0000256" key="8">
    <source>
        <dbReference type="SAM" id="MobiDB-lite"/>
    </source>
</evidence>
<dbReference type="SUPFAM" id="SSF53822">
    <property type="entry name" value="Periplasmic binding protein-like I"/>
    <property type="match status" value="1"/>
</dbReference>
<accession>A0ABW8JPK2</accession>
<feature type="compositionally biased region" description="Low complexity" evidence="8">
    <location>
        <begin position="598"/>
        <end position="615"/>
    </location>
</feature>
<organism evidence="10 11">
    <name type="scientific">Dyella ginsengisoli</name>
    <dbReference type="NCBI Taxonomy" id="363848"/>
    <lineage>
        <taxon>Bacteria</taxon>
        <taxon>Pseudomonadati</taxon>
        <taxon>Pseudomonadota</taxon>
        <taxon>Gammaproteobacteria</taxon>
        <taxon>Lysobacterales</taxon>
        <taxon>Rhodanobacteraceae</taxon>
        <taxon>Dyella</taxon>
    </lineage>
</organism>
<proteinExistence type="predicted"/>
<evidence type="ECO:0000256" key="5">
    <source>
        <dbReference type="ARBA" id="ARBA00023139"/>
    </source>
</evidence>
<name>A0ABW8JPK2_9GAMM</name>
<feature type="region of interest" description="Disordered" evidence="8">
    <location>
        <begin position="583"/>
        <end position="615"/>
    </location>
</feature>
<dbReference type="InterPro" id="IPR028082">
    <property type="entry name" value="Peripla_BP_I"/>
</dbReference>
<gene>
    <name evidence="10" type="ORF">ISP17_03665</name>
</gene>
<evidence type="ECO:0000256" key="7">
    <source>
        <dbReference type="ARBA" id="ARBA00023288"/>
    </source>
</evidence>
<dbReference type="EMBL" id="JADIKM010000001">
    <property type="protein sequence ID" value="MFK2903048.1"/>
    <property type="molecule type" value="Genomic_DNA"/>
</dbReference>
<reference evidence="10 11" key="1">
    <citation type="submission" date="2020-10" db="EMBL/GenBank/DDBJ databases">
        <title>Phylogeny of dyella-like bacteria.</title>
        <authorList>
            <person name="Fu J."/>
        </authorList>
    </citation>
    <scope>NUCLEOTIDE SEQUENCE [LARGE SCALE GENOMIC DNA]</scope>
    <source>
        <strain evidence="10 11">Gsoil3046</strain>
    </source>
</reference>
<keyword evidence="5" id="KW-0564">Palmitate</keyword>
<evidence type="ECO:0000256" key="2">
    <source>
        <dbReference type="ARBA" id="ARBA00022960"/>
    </source>
</evidence>
<keyword evidence="1 9" id="KW-0732">Signal</keyword>
<dbReference type="Pfam" id="PF04348">
    <property type="entry name" value="LppC"/>
    <property type="match status" value="1"/>
</dbReference>
<dbReference type="Gene3D" id="1.25.40.10">
    <property type="entry name" value="Tetratricopeptide repeat domain"/>
    <property type="match status" value="1"/>
</dbReference>
<dbReference type="Gene3D" id="3.40.50.2300">
    <property type="match status" value="2"/>
</dbReference>
<dbReference type="SUPFAM" id="SSF48452">
    <property type="entry name" value="TPR-like"/>
    <property type="match status" value="1"/>
</dbReference>
<evidence type="ECO:0000256" key="6">
    <source>
        <dbReference type="ARBA" id="ARBA00023237"/>
    </source>
</evidence>
<keyword evidence="7" id="KW-0449">Lipoprotein</keyword>
<evidence type="ECO:0000256" key="3">
    <source>
        <dbReference type="ARBA" id="ARBA00022984"/>
    </source>
</evidence>
<dbReference type="InterPro" id="IPR007443">
    <property type="entry name" value="LpoA"/>
</dbReference>
<feature type="signal peptide" evidence="9">
    <location>
        <begin position="1"/>
        <end position="18"/>
    </location>
</feature>
<dbReference type="InterPro" id="IPR011990">
    <property type="entry name" value="TPR-like_helical_dom_sf"/>
</dbReference>
<dbReference type="RefSeq" id="WP_404630160.1">
    <property type="nucleotide sequence ID" value="NZ_JADIKM010000001.1"/>
</dbReference>
<keyword evidence="11" id="KW-1185">Reference proteome</keyword>